<accession>A0AAN9A510</accession>
<evidence type="ECO:0000313" key="3">
    <source>
        <dbReference type="EMBL" id="KAK7080931.1"/>
    </source>
</evidence>
<evidence type="ECO:0000256" key="2">
    <source>
        <dbReference type="SAM" id="Phobius"/>
    </source>
</evidence>
<keyword evidence="2" id="KW-0472">Membrane</keyword>
<dbReference type="EMBL" id="JAXCGZ010005746">
    <property type="protein sequence ID" value="KAK7080931.1"/>
    <property type="molecule type" value="Genomic_DNA"/>
</dbReference>
<keyword evidence="2" id="KW-0812">Transmembrane</keyword>
<reference evidence="3 4" key="1">
    <citation type="submission" date="2023-11" db="EMBL/GenBank/DDBJ databases">
        <title>Halocaridina rubra genome assembly.</title>
        <authorList>
            <person name="Smith C."/>
        </authorList>
    </citation>
    <scope>NUCLEOTIDE SEQUENCE [LARGE SCALE GENOMIC DNA]</scope>
    <source>
        <strain evidence="3">EP-1</strain>
        <tissue evidence="3">Whole</tissue>
    </source>
</reference>
<dbReference type="Proteomes" id="UP001381693">
    <property type="component" value="Unassembled WGS sequence"/>
</dbReference>
<dbReference type="AlphaFoldDB" id="A0AAN9A510"/>
<protein>
    <submittedName>
        <fullName evidence="3">Uncharacterized protein</fullName>
    </submittedName>
</protein>
<evidence type="ECO:0000313" key="4">
    <source>
        <dbReference type="Proteomes" id="UP001381693"/>
    </source>
</evidence>
<proteinExistence type="predicted"/>
<evidence type="ECO:0000256" key="1">
    <source>
        <dbReference type="SAM" id="MobiDB-lite"/>
    </source>
</evidence>
<gene>
    <name evidence="3" type="ORF">SK128_012889</name>
</gene>
<keyword evidence="4" id="KW-1185">Reference proteome</keyword>
<comment type="caution">
    <text evidence="3">The sequence shown here is derived from an EMBL/GenBank/DDBJ whole genome shotgun (WGS) entry which is preliminary data.</text>
</comment>
<feature type="compositionally biased region" description="Basic and acidic residues" evidence="1">
    <location>
        <begin position="98"/>
        <end position="107"/>
    </location>
</feature>
<keyword evidence="2" id="KW-1133">Transmembrane helix</keyword>
<name>A0AAN9A510_HALRR</name>
<feature type="transmembrane region" description="Helical" evidence="2">
    <location>
        <begin position="12"/>
        <end position="37"/>
    </location>
</feature>
<organism evidence="3 4">
    <name type="scientific">Halocaridina rubra</name>
    <name type="common">Hawaiian red shrimp</name>
    <dbReference type="NCBI Taxonomy" id="373956"/>
    <lineage>
        <taxon>Eukaryota</taxon>
        <taxon>Metazoa</taxon>
        <taxon>Ecdysozoa</taxon>
        <taxon>Arthropoda</taxon>
        <taxon>Crustacea</taxon>
        <taxon>Multicrustacea</taxon>
        <taxon>Malacostraca</taxon>
        <taxon>Eumalacostraca</taxon>
        <taxon>Eucarida</taxon>
        <taxon>Decapoda</taxon>
        <taxon>Pleocyemata</taxon>
        <taxon>Caridea</taxon>
        <taxon>Atyoidea</taxon>
        <taxon>Atyidae</taxon>
        <taxon>Halocaridina</taxon>
    </lineage>
</organism>
<feature type="region of interest" description="Disordered" evidence="1">
    <location>
        <begin position="93"/>
        <end position="132"/>
    </location>
</feature>
<sequence length="207" mass="24054">MEMFHIFSYKLWPIGILQAFFMWLSSNSYVILLRYISGQKVKGTILVSSQNDNLDMKAKLFTCVSINTSSFLMTLAFSCSSSDQKMPRMQTRAMRRRRMEEEVRSGKDGIGPPSEAPGPPKRTDEVSPGRPFFPDPPVVLGRALTAEDGRKILLRRLLRRERRPLKIPLLRVLVDRPRLPAYVDKLKVISSYYARHSKKRKRRRKRK</sequence>